<name>A0A2B7XDL9_9EURO</name>
<proteinExistence type="predicted"/>
<reference evidence="1 2" key="1">
    <citation type="submission" date="2017-10" db="EMBL/GenBank/DDBJ databases">
        <title>Comparative genomics in systemic dimorphic fungi from Ajellomycetaceae.</title>
        <authorList>
            <person name="Munoz J.F."/>
            <person name="Mcewen J.G."/>
            <person name="Clay O.K."/>
            <person name="Cuomo C.A."/>
        </authorList>
    </citation>
    <scope>NUCLEOTIDE SEQUENCE [LARGE SCALE GENOMIC DNA]</scope>
    <source>
        <strain evidence="1 2">UAMH130</strain>
    </source>
</reference>
<evidence type="ECO:0000313" key="1">
    <source>
        <dbReference type="EMBL" id="PGH06748.1"/>
    </source>
</evidence>
<dbReference type="Proteomes" id="UP000224080">
    <property type="component" value="Unassembled WGS sequence"/>
</dbReference>
<accession>A0A2B7XDL9</accession>
<dbReference type="EMBL" id="PDNC01000019">
    <property type="protein sequence ID" value="PGH06748.1"/>
    <property type="molecule type" value="Genomic_DNA"/>
</dbReference>
<dbReference type="AlphaFoldDB" id="A0A2B7XDL9"/>
<gene>
    <name evidence="1" type="ORF">GX51_02189</name>
</gene>
<comment type="caution">
    <text evidence="1">The sequence shown here is derived from an EMBL/GenBank/DDBJ whole genome shotgun (WGS) entry which is preliminary data.</text>
</comment>
<sequence>MGQTTRKAWNDVKAEKCLPIASGSKGKGEEEKETGVKRKMQARTEIRVDYCNYSRPFRAVVRPLGSAHSGGNELGWKVAGLILAFAKTTLTNDHDKSFMGAPIALGSARSISGNTEKMVCWIPTGAVDIKVFEEVAHCKRFDRVKALWNCISISNLEVLIKR</sequence>
<keyword evidence="2" id="KW-1185">Reference proteome</keyword>
<protein>
    <submittedName>
        <fullName evidence="1">Uncharacterized protein</fullName>
    </submittedName>
</protein>
<evidence type="ECO:0000313" key="2">
    <source>
        <dbReference type="Proteomes" id="UP000224080"/>
    </source>
</evidence>
<organism evidence="1 2">
    <name type="scientific">Blastomyces parvus</name>
    <dbReference type="NCBI Taxonomy" id="2060905"/>
    <lineage>
        <taxon>Eukaryota</taxon>
        <taxon>Fungi</taxon>
        <taxon>Dikarya</taxon>
        <taxon>Ascomycota</taxon>
        <taxon>Pezizomycotina</taxon>
        <taxon>Eurotiomycetes</taxon>
        <taxon>Eurotiomycetidae</taxon>
        <taxon>Onygenales</taxon>
        <taxon>Ajellomycetaceae</taxon>
        <taxon>Blastomyces</taxon>
    </lineage>
</organism>